<dbReference type="PANTHER" id="PTHR34849">
    <property type="entry name" value="SSL5025 PROTEIN"/>
    <property type="match status" value="1"/>
</dbReference>
<dbReference type="InterPro" id="IPR036388">
    <property type="entry name" value="WH-like_DNA-bd_sf"/>
</dbReference>
<dbReference type="PANTHER" id="PTHR34849:SF1">
    <property type="entry name" value="SLR0770 PROTEIN"/>
    <property type="match status" value="1"/>
</dbReference>
<dbReference type="AlphaFoldDB" id="A0A0M4SS75"/>
<evidence type="ECO:0008006" key="3">
    <source>
        <dbReference type="Google" id="ProtNLM"/>
    </source>
</evidence>
<sequence>MQTFTDIGTLIVRTPGTLGGRPRIAETRVSVQRVTAWYKMGLNAEEIVDRMGNLTLAQVYAALTYYHANREEIEAYLTDEKSSYERLAAQMNQSL</sequence>
<dbReference type="Proteomes" id="UP000062645">
    <property type="component" value="Chromosome"/>
</dbReference>
<dbReference type="PATRIC" id="fig|224013.5.peg.3678"/>
<dbReference type="OrthoDB" id="427790at2"/>
<reference evidence="1 2" key="2">
    <citation type="journal article" date="2016" name="Genome Announc.">
        <title>Draft Genome Sequence of the N2-Fixing Cyanobacterium Nostoc piscinale CENA21, Isolated from the Brazilian Amazon Floodplain.</title>
        <authorList>
            <person name="Leao T."/>
            <person name="Guimaraes P.I."/>
            <person name="de Melo A.G."/>
            <person name="Ramos R.T."/>
            <person name="Leao P.N."/>
            <person name="Silva A."/>
            <person name="Fiore M.F."/>
            <person name="Schneider M.P."/>
        </authorList>
    </citation>
    <scope>NUCLEOTIDE SEQUENCE [LARGE SCALE GENOMIC DNA]</scope>
    <source>
        <strain evidence="1 2">CENA21</strain>
    </source>
</reference>
<dbReference type="KEGG" id="npz:ACX27_15245"/>
<proteinExistence type="predicted"/>
<accession>A0A0M4SS75</accession>
<dbReference type="InterPro" id="IPR007367">
    <property type="entry name" value="DUF433"/>
</dbReference>
<gene>
    <name evidence="1" type="ORF">ACX27_15245</name>
</gene>
<dbReference type="STRING" id="224013.ACX27_15245"/>
<keyword evidence="2" id="KW-1185">Reference proteome</keyword>
<name>A0A0M4SS75_9NOSO</name>
<evidence type="ECO:0000313" key="2">
    <source>
        <dbReference type="Proteomes" id="UP000062645"/>
    </source>
</evidence>
<evidence type="ECO:0000313" key="1">
    <source>
        <dbReference type="EMBL" id="ALF53902.1"/>
    </source>
</evidence>
<reference evidence="2" key="1">
    <citation type="submission" date="2015-07" db="EMBL/GenBank/DDBJ databases">
        <title>Genome Of Nitrogen-Fixing Cyanobacterium Nostoc piscinale CENA21 From Solimoes/Amazon River Floodplain Sediments And Comparative Genomics To Uncover Biosynthetic Natural Products Potential.</title>
        <authorList>
            <person name="Leao T.F."/>
            <person name="Leao P.N."/>
            <person name="Guimaraes P.I."/>
            <person name="de Melo A.G.C."/>
            <person name="Ramos R.T.J."/>
            <person name="Silva A."/>
            <person name="Fiore M.F."/>
            <person name="Schneider M.P.C."/>
        </authorList>
    </citation>
    <scope>NUCLEOTIDE SEQUENCE [LARGE SCALE GENOMIC DNA]</scope>
    <source>
        <strain evidence="2">CENA21</strain>
    </source>
</reference>
<organism evidence="1 2">
    <name type="scientific">Nostoc piscinale CENA21</name>
    <dbReference type="NCBI Taxonomy" id="224013"/>
    <lineage>
        <taxon>Bacteria</taxon>
        <taxon>Bacillati</taxon>
        <taxon>Cyanobacteriota</taxon>
        <taxon>Cyanophyceae</taxon>
        <taxon>Nostocales</taxon>
        <taxon>Nostocaceae</taxon>
        <taxon>Nostoc</taxon>
    </lineage>
</organism>
<dbReference type="InterPro" id="IPR009057">
    <property type="entry name" value="Homeodomain-like_sf"/>
</dbReference>
<dbReference type="Pfam" id="PF04255">
    <property type="entry name" value="DUF433"/>
    <property type="match status" value="1"/>
</dbReference>
<dbReference type="EMBL" id="CP012036">
    <property type="protein sequence ID" value="ALF53902.1"/>
    <property type="molecule type" value="Genomic_DNA"/>
</dbReference>
<dbReference type="RefSeq" id="WP_062294081.1">
    <property type="nucleotide sequence ID" value="NZ_CP012036.1"/>
</dbReference>
<dbReference type="SUPFAM" id="SSF46689">
    <property type="entry name" value="Homeodomain-like"/>
    <property type="match status" value="1"/>
</dbReference>
<protein>
    <recommendedName>
        <fullName evidence="3">DUF433 domain-containing protein</fullName>
    </recommendedName>
</protein>
<dbReference type="Gene3D" id="1.10.10.10">
    <property type="entry name" value="Winged helix-like DNA-binding domain superfamily/Winged helix DNA-binding domain"/>
    <property type="match status" value="1"/>
</dbReference>